<accession>A0A0E9R0Z5</accession>
<dbReference type="AlphaFoldDB" id="A0A0E9R0Z5"/>
<proteinExistence type="predicted"/>
<reference evidence="1" key="1">
    <citation type="submission" date="2014-11" db="EMBL/GenBank/DDBJ databases">
        <authorList>
            <person name="Amaro Gonzalez C."/>
        </authorList>
    </citation>
    <scope>NUCLEOTIDE SEQUENCE</scope>
</reference>
<protein>
    <submittedName>
        <fullName evidence="1">Uncharacterized protein</fullName>
    </submittedName>
</protein>
<reference evidence="1" key="2">
    <citation type="journal article" date="2015" name="Fish Shellfish Immunol.">
        <title>Early steps in the European eel (Anguilla anguilla)-Vibrio vulnificus interaction in the gills: Role of the RtxA13 toxin.</title>
        <authorList>
            <person name="Callol A."/>
            <person name="Pajuelo D."/>
            <person name="Ebbesson L."/>
            <person name="Teles M."/>
            <person name="MacKenzie S."/>
            <person name="Amaro C."/>
        </authorList>
    </citation>
    <scope>NUCLEOTIDE SEQUENCE</scope>
</reference>
<evidence type="ECO:0000313" key="1">
    <source>
        <dbReference type="EMBL" id="JAH22417.1"/>
    </source>
</evidence>
<name>A0A0E9R0Z5_ANGAN</name>
<organism evidence="1">
    <name type="scientific">Anguilla anguilla</name>
    <name type="common">European freshwater eel</name>
    <name type="synonym">Muraena anguilla</name>
    <dbReference type="NCBI Taxonomy" id="7936"/>
    <lineage>
        <taxon>Eukaryota</taxon>
        <taxon>Metazoa</taxon>
        <taxon>Chordata</taxon>
        <taxon>Craniata</taxon>
        <taxon>Vertebrata</taxon>
        <taxon>Euteleostomi</taxon>
        <taxon>Actinopterygii</taxon>
        <taxon>Neopterygii</taxon>
        <taxon>Teleostei</taxon>
        <taxon>Anguilliformes</taxon>
        <taxon>Anguillidae</taxon>
        <taxon>Anguilla</taxon>
    </lineage>
</organism>
<dbReference type="EMBL" id="GBXM01086160">
    <property type="protein sequence ID" value="JAH22417.1"/>
    <property type="molecule type" value="Transcribed_RNA"/>
</dbReference>
<sequence length="54" mass="6054">MLHCGVTLDSIPPKGALLCEVVFIRNDCLLLFQLTCRNLRNPTDALLDFPRISP</sequence>